<comment type="similarity">
    <text evidence="2 7">Belongs to the precorrin methyltransferase family.</text>
</comment>
<evidence type="ECO:0000313" key="9">
    <source>
        <dbReference type="EMBL" id="HIU10639.1"/>
    </source>
</evidence>
<dbReference type="SUPFAM" id="SSF53790">
    <property type="entry name" value="Tetrapyrrole methylase"/>
    <property type="match status" value="1"/>
</dbReference>
<evidence type="ECO:0000313" key="10">
    <source>
        <dbReference type="Proteomes" id="UP000824124"/>
    </source>
</evidence>
<reference evidence="9" key="1">
    <citation type="submission" date="2020-10" db="EMBL/GenBank/DDBJ databases">
        <authorList>
            <person name="Gilroy R."/>
        </authorList>
    </citation>
    <scope>NUCLEOTIDE SEQUENCE</scope>
    <source>
        <strain evidence="9">2830</strain>
    </source>
</reference>
<protein>
    <submittedName>
        <fullName evidence="9">Precorrin-4 C(11)-methyltransferase</fullName>
        <ecNumber evidence="9">2.1.1.133</ecNumber>
    </submittedName>
</protein>
<dbReference type="PANTHER" id="PTHR45790:SF4">
    <property type="entry name" value="COBALT-PRECORRIN-4 C(11)-METHYLTRANSFERASE"/>
    <property type="match status" value="1"/>
</dbReference>
<dbReference type="PANTHER" id="PTHR45790">
    <property type="entry name" value="SIROHEME SYNTHASE-RELATED"/>
    <property type="match status" value="1"/>
</dbReference>
<keyword evidence="5 7" id="KW-0808">Transferase</keyword>
<dbReference type="InterPro" id="IPR050161">
    <property type="entry name" value="Siro_Cobalamin_biosynth"/>
</dbReference>
<dbReference type="EMBL" id="DVMH01000027">
    <property type="protein sequence ID" value="HIU10639.1"/>
    <property type="molecule type" value="Genomic_DNA"/>
</dbReference>
<dbReference type="InterPro" id="IPR014776">
    <property type="entry name" value="4pyrrole_Mease_sub2"/>
</dbReference>
<dbReference type="NCBIfam" id="TIGR01465">
    <property type="entry name" value="cobM_cbiF"/>
    <property type="match status" value="1"/>
</dbReference>
<evidence type="ECO:0000259" key="8">
    <source>
        <dbReference type="Pfam" id="PF00590"/>
    </source>
</evidence>
<dbReference type="CDD" id="cd11641">
    <property type="entry name" value="Precorrin-4_C11-MT"/>
    <property type="match status" value="1"/>
</dbReference>
<dbReference type="Proteomes" id="UP000824124">
    <property type="component" value="Unassembled WGS sequence"/>
</dbReference>
<dbReference type="EC" id="2.1.1.133" evidence="9"/>
<sequence>MTDLTANLVNIVGAGPGDPELITVRGMHLLQEADVVIYAGSLVNPKLLDYCHAGCEIFDSAGMNLDEVIAVIKDRHAKGKRVVRLHTGDPSIYGAIREQIDILEQAAIPFRVTPGVSSFCAVAAALKKEYVLPEVSQTVILTRMEGRTPVPEAEDIRNLAKINATMIIFLSVHMIDELVNRLLEGYPADTPAAVVYKASWPEEKQVVGTLSDIAQKVKDAQIGRTALVTVGRFLGDEYALSKLYDKGFSHGYRKAKVD</sequence>
<dbReference type="PROSITE" id="PS00839">
    <property type="entry name" value="SUMT_1"/>
    <property type="match status" value="1"/>
</dbReference>
<dbReference type="GO" id="GO:0046026">
    <property type="term" value="F:precorrin-4 C11-methyltransferase activity"/>
    <property type="evidence" value="ECO:0007669"/>
    <property type="project" value="UniProtKB-EC"/>
</dbReference>
<dbReference type="InterPro" id="IPR014777">
    <property type="entry name" value="4pyrrole_Mease_sub1"/>
</dbReference>
<evidence type="ECO:0000256" key="1">
    <source>
        <dbReference type="ARBA" id="ARBA00004953"/>
    </source>
</evidence>
<dbReference type="Pfam" id="PF00590">
    <property type="entry name" value="TP_methylase"/>
    <property type="match status" value="1"/>
</dbReference>
<reference evidence="9" key="2">
    <citation type="journal article" date="2021" name="PeerJ">
        <title>Extensive microbial diversity within the chicken gut microbiome revealed by metagenomics and culture.</title>
        <authorList>
            <person name="Gilroy R."/>
            <person name="Ravi A."/>
            <person name="Getino M."/>
            <person name="Pursley I."/>
            <person name="Horton D.L."/>
            <person name="Alikhan N.F."/>
            <person name="Baker D."/>
            <person name="Gharbi K."/>
            <person name="Hall N."/>
            <person name="Watson M."/>
            <person name="Adriaenssens E.M."/>
            <person name="Foster-Nyarko E."/>
            <person name="Jarju S."/>
            <person name="Secka A."/>
            <person name="Antonio M."/>
            <person name="Oren A."/>
            <person name="Chaudhuri R.R."/>
            <person name="La Ragione R."/>
            <person name="Hildebrand F."/>
            <person name="Pallen M.J."/>
        </authorList>
    </citation>
    <scope>NUCLEOTIDE SEQUENCE</scope>
    <source>
        <strain evidence="9">2830</strain>
    </source>
</reference>
<dbReference type="Gene3D" id="3.30.950.10">
    <property type="entry name" value="Methyltransferase, Cobalt-precorrin-4 Transmethylase, Domain 2"/>
    <property type="match status" value="1"/>
</dbReference>
<dbReference type="InterPro" id="IPR000878">
    <property type="entry name" value="4pyrrol_Mease"/>
</dbReference>
<dbReference type="GO" id="GO:0009236">
    <property type="term" value="P:cobalamin biosynthetic process"/>
    <property type="evidence" value="ECO:0007669"/>
    <property type="project" value="UniProtKB-KW"/>
</dbReference>
<dbReference type="PROSITE" id="PS00840">
    <property type="entry name" value="SUMT_2"/>
    <property type="match status" value="1"/>
</dbReference>
<feature type="domain" description="Tetrapyrrole methylase" evidence="8">
    <location>
        <begin position="10"/>
        <end position="213"/>
    </location>
</feature>
<dbReference type="Gene3D" id="3.40.1010.10">
    <property type="entry name" value="Cobalt-precorrin-4 Transmethylase, Domain 1"/>
    <property type="match status" value="1"/>
</dbReference>
<evidence type="ECO:0000256" key="2">
    <source>
        <dbReference type="ARBA" id="ARBA00005879"/>
    </source>
</evidence>
<evidence type="ECO:0000256" key="5">
    <source>
        <dbReference type="ARBA" id="ARBA00022679"/>
    </source>
</evidence>
<dbReference type="InterPro" id="IPR035996">
    <property type="entry name" value="4pyrrol_Methylase_sf"/>
</dbReference>
<comment type="pathway">
    <text evidence="1">Cofactor biosynthesis; adenosylcobalamin biosynthesis.</text>
</comment>
<keyword evidence="4 7" id="KW-0489">Methyltransferase</keyword>
<name>A0A9D1HK89_9FIRM</name>
<dbReference type="AlphaFoldDB" id="A0A9D1HK89"/>
<keyword evidence="6" id="KW-0949">S-adenosyl-L-methionine</keyword>
<dbReference type="GO" id="GO:0032259">
    <property type="term" value="P:methylation"/>
    <property type="evidence" value="ECO:0007669"/>
    <property type="project" value="UniProtKB-KW"/>
</dbReference>
<comment type="caution">
    <text evidence="9">The sequence shown here is derived from an EMBL/GenBank/DDBJ whole genome shotgun (WGS) entry which is preliminary data.</text>
</comment>
<gene>
    <name evidence="9" type="primary">cobM</name>
    <name evidence="9" type="ORF">IAB00_05285</name>
</gene>
<proteinExistence type="inferred from homology"/>
<organism evidence="9 10">
    <name type="scientific">Candidatus Avidehalobacter gallistercoris</name>
    <dbReference type="NCBI Taxonomy" id="2840694"/>
    <lineage>
        <taxon>Bacteria</taxon>
        <taxon>Bacillati</taxon>
        <taxon>Bacillota</taxon>
        <taxon>Clostridia</taxon>
        <taxon>Eubacteriales</taxon>
        <taxon>Peptococcaceae</taxon>
        <taxon>Peptococcaceae incertae sedis</taxon>
        <taxon>Candidatus Avidehalobacter</taxon>
    </lineage>
</organism>
<dbReference type="InterPro" id="IPR003043">
    <property type="entry name" value="Uropor_MeTrfase_CS"/>
</dbReference>
<evidence type="ECO:0000256" key="3">
    <source>
        <dbReference type="ARBA" id="ARBA00022573"/>
    </source>
</evidence>
<keyword evidence="3" id="KW-0169">Cobalamin biosynthesis</keyword>
<evidence type="ECO:0000256" key="6">
    <source>
        <dbReference type="ARBA" id="ARBA00022691"/>
    </source>
</evidence>
<evidence type="ECO:0000256" key="7">
    <source>
        <dbReference type="RuleBase" id="RU003960"/>
    </source>
</evidence>
<accession>A0A9D1HK89</accession>
<evidence type="ECO:0000256" key="4">
    <source>
        <dbReference type="ARBA" id="ARBA00022603"/>
    </source>
</evidence>
<dbReference type="InterPro" id="IPR006362">
    <property type="entry name" value="Cbl_synth_CobM/CibF"/>
</dbReference>